<evidence type="ECO:0000259" key="11">
    <source>
        <dbReference type="PROSITE" id="PS50878"/>
    </source>
</evidence>
<evidence type="ECO:0000256" key="6">
    <source>
        <dbReference type="ARBA" id="ARBA00022953"/>
    </source>
</evidence>
<protein>
    <recommendedName>
        <fullName evidence="1">RNA-directed RNA polymerase</fullName>
        <ecNumber evidence="1">2.7.7.48</ecNumber>
    </recommendedName>
    <alternativeName>
        <fullName evidence="7">RNA replicase beta chain</fullName>
    </alternativeName>
</protein>
<dbReference type="InterPro" id="IPR007096">
    <property type="entry name" value="RNA-dir_Rpol_cat_phage"/>
</dbReference>
<dbReference type="InterPro" id="IPR000477">
    <property type="entry name" value="RT_dom"/>
</dbReference>
<comment type="catalytic activity">
    <reaction evidence="8">
        <text>RNA(n) + a ribonucleoside 5'-triphosphate = RNA(n+1) + diphosphate</text>
        <dbReference type="Rhea" id="RHEA:21248"/>
        <dbReference type="Rhea" id="RHEA-COMP:14527"/>
        <dbReference type="Rhea" id="RHEA-COMP:17342"/>
        <dbReference type="ChEBI" id="CHEBI:33019"/>
        <dbReference type="ChEBI" id="CHEBI:61557"/>
        <dbReference type="ChEBI" id="CHEBI:140395"/>
        <dbReference type="EC" id="2.7.7.48"/>
    </reaction>
</comment>
<keyword evidence="5" id="KW-0547">Nucleotide-binding</keyword>
<evidence type="ECO:0000256" key="7">
    <source>
        <dbReference type="ARBA" id="ARBA00030248"/>
    </source>
</evidence>
<dbReference type="GO" id="GO:0000166">
    <property type="term" value="F:nucleotide binding"/>
    <property type="evidence" value="ECO:0007669"/>
    <property type="project" value="UniProtKB-KW"/>
</dbReference>
<keyword evidence="9" id="KW-0479">Metal-binding</keyword>
<dbReference type="SUPFAM" id="SSF56672">
    <property type="entry name" value="DNA/RNA polymerases"/>
    <property type="match status" value="1"/>
</dbReference>
<keyword evidence="3" id="KW-0808">Transferase</keyword>
<dbReference type="GO" id="GO:0046872">
    <property type="term" value="F:metal ion binding"/>
    <property type="evidence" value="ECO:0007669"/>
    <property type="project" value="UniProtKB-KW"/>
</dbReference>
<evidence type="ECO:0000259" key="10">
    <source>
        <dbReference type="PROSITE" id="PS50522"/>
    </source>
</evidence>
<evidence type="ECO:0000256" key="1">
    <source>
        <dbReference type="ARBA" id="ARBA00012494"/>
    </source>
</evidence>
<dbReference type="InterPro" id="IPR005093">
    <property type="entry name" value="RNArep_beta"/>
</dbReference>
<gene>
    <name evidence="12" type="ORF">H3Bulk42182_000001</name>
</gene>
<dbReference type="Pfam" id="PF03431">
    <property type="entry name" value="RNA_replicase_B"/>
    <property type="match status" value="1"/>
</dbReference>
<feature type="binding site" evidence="9">
    <location>
        <position position="419"/>
    </location>
    <ligand>
        <name>Mg(2+)</name>
        <dbReference type="ChEBI" id="CHEBI:18420"/>
        <label>2</label>
    </ligand>
</feature>
<evidence type="ECO:0000256" key="9">
    <source>
        <dbReference type="PIRSR" id="PIRSR605093-1"/>
    </source>
</evidence>
<keyword evidence="6" id="KW-0693">Viral RNA replication</keyword>
<comment type="cofactor">
    <cofactor evidence="9">
        <name>Mg(2+)</name>
        <dbReference type="ChEBI" id="CHEBI:18420"/>
    </cofactor>
    <text evidence="9">Binds 2 Mg(2+) per subunit.</text>
</comment>
<dbReference type="PROSITE" id="PS50878">
    <property type="entry name" value="RT_POL"/>
    <property type="match status" value="1"/>
</dbReference>
<reference evidence="12" key="1">
    <citation type="submission" date="2019-05" db="EMBL/GenBank/DDBJ databases">
        <title>Metatranscriptomic reconstruction reveals RNA viruses with the potential to shape carbon cycling in soil.</title>
        <authorList>
            <person name="Starr E.P."/>
            <person name="Nuccio E."/>
            <person name="Pett-Ridge J."/>
            <person name="Banfield J.F."/>
            <person name="Firestone M.K."/>
        </authorList>
    </citation>
    <scope>NUCLEOTIDE SEQUENCE</scope>
    <source>
        <strain evidence="12">H3_Bulk_42_scaffold_182</strain>
    </source>
</reference>
<name>A0A514D9W4_9VIRU</name>
<dbReference type="EC" id="2.7.7.48" evidence="1"/>
<sequence length="632" mass="71763">MKSDESDLLELALLVYDDACAKCAVDVSDFRDRIVIRSRFEHEGISFFTITLPSFSRAFERSLELGVIDSIGFRSFRKLRAIPAFLQGMLSRLFDVETGRLLYGPFAPNCFSSDIVEAVRQICRCFNKLELQCAPERVAEAIEGFVQTERDLKVYRAAGKAYTDFISVSALLWTSVVSGVEPDSLWPTHGPGATADGRTGNRKYRWMTWHERLEPYFPFLENGYSVSASTSKEFQFTTFVPSCQELPVKVTPVPKTLKGPRIIAIEPCCMQYTQQAIRRELYARIESSRIAGGHVSFTDQTINRKLALIASSDRRFSTIDMSEASDRVPHALAMRMFDSNPFLRGAIIASRSTHAKLPNGAIIGPLRKFASMGSALCFPIEAMYFYTSCVVALLEIRNLPVNYENCYRVSRDVYVYGDDLIIPSDETEAVLGYLQKYNCKVNVHKTFYRGFFRESCGMDAYQGYDVTPVYVRQPSPKNRWQARSVISWFATANLFYRKGYWRTADFIFRKLESVVGFVPYVGDDSAGLGRISFLGFRSANRWNRKLQRLEVTALVPEEARRTDELSGYAALQKCLLSLKTAYPINSDRIDAFYEGRQRRSLGAVLPESKDRHWLESTMLRGVATLKRRGVPV</sequence>
<dbReference type="GO" id="GO:0003968">
    <property type="term" value="F:RNA-directed RNA polymerase activity"/>
    <property type="evidence" value="ECO:0007669"/>
    <property type="project" value="UniProtKB-KW"/>
</dbReference>
<evidence type="ECO:0000256" key="3">
    <source>
        <dbReference type="ARBA" id="ARBA00022679"/>
    </source>
</evidence>
<dbReference type="EMBL" id="MN035507">
    <property type="protein sequence ID" value="QDH90402.1"/>
    <property type="molecule type" value="Genomic_RNA"/>
</dbReference>
<feature type="domain" description="RdRp catalytic" evidence="10">
    <location>
        <begin position="305"/>
        <end position="450"/>
    </location>
</feature>
<accession>A0A514D9W4</accession>
<dbReference type="PROSITE" id="PS50522">
    <property type="entry name" value="RDRP_PHAGE"/>
    <property type="match status" value="1"/>
</dbReference>
<proteinExistence type="predicted"/>
<evidence type="ECO:0000256" key="5">
    <source>
        <dbReference type="ARBA" id="ARBA00022741"/>
    </source>
</evidence>
<keyword evidence="9" id="KW-0460">Magnesium</keyword>
<feature type="binding site" evidence="9">
    <location>
        <position position="418"/>
    </location>
    <ligand>
        <name>Mg(2+)</name>
        <dbReference type="ChEBI" id="CHEBI:18420"/>
        <label>2</label>
    </ligand>
</feature>
<dbReference type="InterPro" id="IPR043502">
    <property type="entry name" value="DNA/RNA_pol_sf"/>
</dbReference>
<keyword evidence="2 12" id="KW-0696">RNA-directed RNA polymerase</keyword>
<evidence type="ECO:0000313" key="12">
    <source>
        <dbReference type="EMBL" id="QDH90402.1"/>
    </source>
</evidence>
<feature type="domain" description="Reverse transcriptase" evidence="11">
    <location>
        <begin position="232"/>
        <end position="466"/>
    </location>
</feature>
<organism evidence="12">
    <name type="scientific">Leviviridae sp</name>
    <dbReference type="NCBI Taxonomy" id="2027243"/>
    <lineage>
        <taxon>Viruses</taxon>
        <taxon>Riboviria</taxon>
        <taxon>Orthornavirae</taxon>
        <taxon>Lenarviricota</taxon>
        <taxon>Leviviricetes</taxon>
        <taxon>Norzivirales</taxon>
        <taxon>Fiersviridae</taxon>
    </lineage>
</organism>
<dbReference type="GO" id="GO:0039694">
    <property type="term" value="P:viral RNA genome replication"/>
    <property type="evidence" value="ECO:0007669"/>
    <property type="project" value="InterPro"/>
</dbReference>
<evidence type="ECO:0000256" key="2">
    <source>
        <dbReference type="ARBA" id="ARBA00022484"/>
    </source>
</evidence>
<evidence type="ECO:0000256" key="4">
    <source>
        <dbReference type="ARBA" id="ARBA00022695"/>
    </source>
</evidence>
<keyword evidence="4" id="KW-0548">Nucleotidyltransferase</keyword>
<feature type="binding site" evidence="9">
    <location>
        <position position="320"/>
    </location>
    <ligand>
        <name>Mg(2+)</name>
        <dbReference type="ChEBI" id="CHEBI:18420"/>
        <label>2</label>
    </ligand>
</feature>
<evidence type="ECO:0000256" key="8">
    <source>
        <dbReference type="ARBA" id="ARBA00048744"/>
    </source>
</evidence>